<evidence type="ECO:0000313" key="3">
    <source>
        <dbReference type="Proteomes" id="UP000665020"/>
    </source>
</evidence>
<protein>
    <recommendedName>
        <fullName evidence="1">SUF system FeS cluster assembly SufBD core domain-containing protein</fullName>
    </recommendedName>
</protein>
<accession>A0A8A7K567</accession>
<evidence type="ECO:0000313" key="2">
    <source>
        <dbReference type="EMBL" id="QTL96836.1"/>
    </source>
</evidence>
<evidence type="ECO:0000259" key="1">
    <source>
        <dbReference type="Pfam" id="PF01458"/>
    </source>
</evidence>
<dbReference type="PANTHER" id="PTHR30508:SF6">
    <property type="entry name" value="UPF0051 PROTEIN MJ0034"/>
    <property type="match status" value="1"/>
</dbReference>
<dbReference type="InterPro" id="IPR037284">
    <property type="entry name" value="SUF_FeS_clus_asmbl_SufBD_sf"/>
</dbReference>
<dbReference type="EMBL" id="CP046640">
    <property type="protein sequence ID" value="QTL96836.1"/>
    <property type="molecule type" value="Genomic_DNA"/>
</dbReference>
<dbReference type="PANTHER" id="PTHR30508">
    <property type="entry name" value="FES CLUSTER ASSEMBLY PROTEIN SUF"/>
    <property type="match status" value="1"/>
</dbReference>
<feature type="domain" description="SUF system FeS cluster assembly SufBD core" evidence="1">
    <location>
        <begin position="97"/>
        <end position="313"/>
    </location>
</feature>
<dbReference type="KEGG" id="ifn:GM661_02030"/>
<dbReference type="InterPro" id="IPR055346">
    <property type="entry name" value="Fe-S_cluster_assembly_SufBD"/>
</dbReference>
<dbReference type="SUPFAM" id="SSF101960">
    <property type="entry name" value="Stabilizer of iron transporter SufD"/>
    <property type="match status" value="1"/>
</dbReference>
<dbReference type="GO" id="GO:0016226">
    <property type="term" value="P:iron-sulfur cluster assembly"/>
    <property type="evidence" value="ECO:0007669"/>
    <property type="project" value="InterPro"/>
</dbReference>
<gene>
    <name evidence="2" type="ORF">GM661_02030</name>
</gene>
<sequence length="316" mass="34707">MLTNHSEDFELLVDAYEESGGAASVFDDDSAAFLLINKDQVVGINQVKGLTIETEEIEDGIKARITISKGTKLKKPMHMCFGVTHSSGIQNIVSEYILEEGAEASLKAHCSFPKAEDVVHKMDSVIRLGRNAILNYEEVHYHGPDAGIEVLPRAKAYLSEGAYYFNEFKLVKGRVGKLDVDFEVELAKEAVTEFVSKVYGKKNDQIRIKETIHLNGRGSRGLAKTRVFASDKTVSEVIGEAYGNAPYVKGHIDCVEAVKGEAEVSAVPIIRVNNDLAELSHEASIGRINQKQLETLIARGLNEEEATDLIVNGMLK</sequence>
<organism evidence="2 3">
    <name type="scientific">Iocasia fonsfrigidae</name>
    <dbReference type="NCBI Taxonomy" id="2682810"/>
    <lineage>
        <taxon>Bacteria</taxon>
        <taxon>Bacillati</taxon>
        <taxon>Bacillota</taxon>
        <taxon>Clostridia</taxon>
        <taxon>Halanaerobiales</taxon>
        <taxon>Halanaerobiaceae</taxon>
        <taxon>Iocasia</taxon>
    </lineage>
</organism>
<dbReference type="Proteomes" id="UP000665020">
    <property type="component" value="Chromosome"/>
</dbReference>
<dbReference type="AlphaFoldDB" id="A0A8A7K567"/>
<dbReference type="RefSeq" id="WP_230868522.1">
    <property type="nucleotide sequence ID" value="NZ_CP046640.1"/>
</dbReference>
<dbReference type="InterPro" id="IPR000825">
    <property type="entry name" value="SUF_FeS_clus_asmbl_SufBD_core"/>
</dbReference>
<dbReference type="Pfam" id="PF01458">
    <property type="entry name" value="SUFBD_core"/>
    <property type="match status" value="1"/>
</dbReference>
<proteinExistence type="predicted"/>
<reference evidence="2" key="1">
    <citation type="submission" date="2019-12" db="EMBL/GenBank/DDBJ databases">
        <authorList>
            <person name="zhang j."/>
            <person name="sun C.M."/>
        </authorList>
    </citation>
    <scope>NUCLEOTIDE SEQUENCE</scope>
    <source>
        <strain evidence="2">NS-1</strain>
    </source>
</reference>
<keyword evidence="3" id="KW-1185">Reference proteome</keyword>
<name>A0A8A7K567_9FIRM</name>